<reference evidence="3" key="1">
    <citation type="submission" date="2019-01" db="EMBL/GenBank/DDBJ databases">
        <title>Sphingorhabdus lacus sp.nov., isolated from an oligotrophic freshwater lake.</title>
        <authorList>
            <person name="Park M."/>
        </authorList>
    </citation>
    <scope>NUCLEOTIDE SEQUENCE [LARGE SCALE GENOMIC DNA]</scope>
    <source>
        <strain evidence="3">IMCC1753</strain>
    </source>
</reference>
<accession>A0A6I6LD65</accession>
<evidence type="ECO:0000313" key="2">
    <source>
        <dbReference type="EMBL" id="QGY81997.1"/>
    </source>
</evidence>
<dbReference type="KEGG" id="slaa:EUU25_16065"/>
<organism evidence="2 3">
    <name type="scientific">Sphingorhabdus lacus</name>
    <dbReference type="NCBI Taxonomy" id="392610"/>
    <lineage>
        <taxon>Bacteria</taxon>
        <taxon>Pseudomonadati</taxon>
        <taxon>Pseudomonadota</taxon>
        <taxon>Alphaproteobacteria</taxon>
        <taxon>Sphingomonadales</taxon>
        <taxon>Sphingomonadaceae</taxon>
        <taxon>Sphingorhabdus</taxon>
    </lineage>
</organism>
<proteinExistence type="predicted"/>
<dbReference type="InterPro" id="IPR015223">
    <property type="entry name" value="MipZ"/>
</dbReference>
<dbReference type="PANTHER" id="PTHR13696">
    <property type="entry name" value="P-LOOP CONTAINING NUCLEOSIDE TRIPHOSPHATE HYDROLASE"/>
    <property type="match status" value="1"/>
</dbReference>
<dbReference type="AlphaFoldDB" id="A0A6I6LD65"/>
<dbReference type="CDD" id="cd02042">
    <property type="entry name" value="ParAB_family"/>
    <property type="match status" value="1"/>
</dbReference>
<dbReference type="SUPFAM" id="SSF52540">
    <property type="entry name" value="P-loop containing nucleoside triphosphate hydrolases"/>
    <property type="match status" value="1"/>
</dbReference>
<dbReference type="InterPro" id="IPR050678">
    <property type="entry name" value="DNA_Partitioning_ATPase"/>
</dbReference>
<evidence type="ECO:0000256" key="1">
    <source>
        <dbReference type="SAM" id="MobiDB-lite"/>
    </source>
</evidence>
<dbReference type="EMBL" id="CP035733">
    <property type="protein sequence ID" value="QGY81997.1"/>
    <property type="molecule type" value="Genomic_DNA"/>
</dbReference>
<feature type="compositionally biased region" description="Pro residues" evidence="1">
    <location>
        <begin position="16"/>
        <end position="32"/>
    </location>
</feature>
<dbReference type="Pfam" id="PF09140">
    <property type="entry name" value="MipZ"/>
    <property type="match status" value="1"/>
</dbReference>
<name>A0A6I6LD65_9SPHN</name>
<keyword evidence="3" id="KW-1185">Reference proteome</keyword>
<dbReference type="Gene3D" id="3.40.50.300">
    <property type="entry name" value="P-loop containing nucleotide triphosphate hydrolases"/>
    <property type="match status" value="1"/>
</dbReference>
<dbReference type="PANTHER" id="PTHR13696:SF96">
    <property type="entry name" value="COBQ_COBB_MIND_PARA NUCLEOTIDE BINDING DOMAIN-CONTAINING PROTEIN"/>
    <property type="match status" value="1"/>
</dbReference>
<feature type="region of interest" description="Disordered" evidence="1">
    <location>
        <begin position="1"/>
        <end position="37"/>
    </location>
</feature>
<gene>
    <name evidence="2" type="ORF">EUU25_16065</name>
</gene>
<evidence type="ECO:0000313" key="3">
    <source>
        <dbReference type="Proteomes" id="UP000428803"/>
    </source>
</evidence>
<sequence length="327" mass="36225">MGLFDRFKRRKARDAAPPPAPVQPWPPPPVAPMPAYQNFEIPPEPDQPAWMKYPVSAPKGHIIVFANEKGGVGKSTSAFHTCIALCNAGERVAALDVDLRQLTLHRALWARQESEREYGVKLPGPEQIMLAQQNENELAEKLRMARIHNSFIVIDVGGHDSPIARKAIFMADTIVTPVNDSFIDLDMLGHIDPRTGDFKTLGNFARLVEHLKDPGIALRSTPLDWVVMQNRSRSLATNNERKVRDALDKIAPAAGFRIVPGLSERVTYRELFPLGLTLFDLDTLPDLGKAQPNAREEIWAMLRALNLPSAALKRAIAPPTDDGSDFA</sequence>
<dbReference type="InterPro" id="IPR027417">
    <property type="entry name" value="P-loop_NTPase"/>
</dbReference>
<dbReference type="RefSeq" id="WP_158902796.1">
    <property type="nucleotide sequence ID" value="NZ_CP035733.1"/>
</dbReference>
<dbReference type="Proteomes" id="UP000428803">
    <property type="component" value="Chromosome"/>
</dbReference>
<dbReference type="OrthoDB" id="13869at2"/>
<protein>
    <submittedName>
        <fullName evidence="2">ATPase</fullName>
    </submittedName>
</protein>